<keyword evidence="6 8" id="KW-0472">Membrane</keyword>
<evidence type="ECO:0000256" key="5">
    <source>
        <dbReference type="ARBA" id="ARBA00022989"/>
    </source>
</evidence>
<dbReference type="Proteomes" id="UP001606300">
    <property type="component" value="Unassembled WGS sequence"/>
</dbReference>
<feature type="transmembrane region" description="Helical" evidence="8">
    <location>
        <begin position="70"/>
        <end position="89"/>
    </location>
</feature>
<accession>A0ABW7EFP7</accession>
<dbReference type="SUPFAM" id="SSF52540">
    <property type="entry name" value="P-loop containing nucleoside triphosphate hydrolases"/>
    <property type="match status" value="1"/>
</dbReference>
<evidence type="ECO:0000313" key="10">
    <source>
        <dbReference type="Proteomes" id="UP001606300"/>
    </source>
</evidence>
<dbReference type="Gene3D" id="3.40.50.300">
    <property type="entry name" value="P-loop containing nucleotide triphosphate hydrolases"/>
    <property type="match status" value="1"/>
</dbReference>
<keyword evidence="5 8" id="KW-1133">Transmembrane helix</keyword>
<dbReference type="RefSeq" id="WP_394468400.1">
    <property type="nucleotide sequence ID" value="NZ_JBIGHY010000001.1"/>
</dbReference>
<dbReference type="PANTHER" id="PTHR37937:SF1">
    <property type="entry name" value="CONJUGATIVE TRANSFER: DNA TRANSPORT"/>
    <property type="match status" value="1"/>
</dbReference>
<name>A0ABW7EFP7_9BURK</name>
<comment type="caution">
    <text evidence="9">The sequence shown here is derived from an EMBL/GenBank/DDBJ whole genome shotgun (WGS) entry which is preliminary data.</text>
</comment>
<reference evidence="9 10" key="1">
    <citation type="submission" date="2024-09" db="EMBL/GenBank/DDBJ databases">
        <title>Novel species of the genus Pelomonas and Roseateles isolated from streams.</title>
        <authorList>
            <person name="Lu H."/>
        </authorList>
    </citation>
    <scope>NUCLEOTIDE SEQUENCE [LARGE SCALE GENOMIC DNA]</scope>
    <source>
        <strain evidence="9 10">DC23W</strain>
    </source>
</reference>
<dbReference type="InterPro" id="IPR051539">
    <property type="entry name" value="T4SS-coupling_protein"/>
</dbReference>
<keyword evidence="3" id="KW-1003">Cell membrane</keyword>
<proteinExistence type="inferred from homology"/>
<dbReference type="InterPro" id="IPR003688">
    <property type="entry name" value="TraG/VirD4"/>
</dbReference>
<gene>
    <name evidence="9" type="ORF">ACG02S_00110</name>
</gene>
<dbReference type="Pfam" id="PF02534">
    <property type="entry name" value="T4SS-DNA_transf"/>
    <property type="match status" value="1"/>
</dbReference>
<comment type="subcellular location">
    <subcellularLocation>
        <location evidence="1">Cell membrane</location>
        <topology evidence="1">Multi-pass membrane protein</topology>
    </subcellularLocation>
</comment>
<comment type="similarity">
    <text evidence="2">Belongs to the VirD4/TraG family.</text>
</comment>
<sequence length="623" mass="68470">MVLWSTQRKVAALILAFCAYVALLLVAMYLAGVLFLLLNLVSPSPAGVFSIAEYWMAYADDEGLRTRLEVAIAAAAGGLLIVLRVVLFVRVRPLRYLLGDARFACAAEVRRSGLLACTPASILLGRYRDRYLSLSGQGSVLLAAPARSCAASSVVIPNLLSWPHSVVVVDVDGGGYRATAGFRAKFASEVYAFAPFDADARSHRWNPLSVVRRSGNDRVTDLLRIGCLLYPDRDNASTRTARNLFVVLGLLLSESPESPFTMGEMLRLASGYGDSLTSHIRNLIRQRREEGRPLSDECTQALACVLEISEPALAGIVAAFRAPLLVFADPVVDAATSESDFRLDALRRRRMSVYVHLPKERLAGATPLLNLFFGQLIELNTAVRPEADATLKYQCLLICDAFSSMGRMSSITSAAPDLGEFNLRLLTVVRTVSDLGVIYGSNQAEVFARHHSLQIFFAPRQQDEAHGYSAMLADRCRMSAPRHSGFGLGRLLVSRQLRETPWPFLMPHELKELGSDCAIVSLTGYRPILARRIRFDQELAFRERVLAPPVVPQLDVVLHQALVHKRRCEIGERRQADEAASVMAFAHDLSSFSRTRNFRADPLGHSLPDPAGVGSEPDDGRSH</sequence>
<evidence type="ECO:0000256" key="8">
    <source>
        <dbReference type="SAM" id="Phobius"/>
    </source>
</evidence>
<evidence type="ECO:0000256" key="1">
    <source>
        <dbReference type="ARBA" id="ARBA00004651"/>
    </source>
</evidence>
<evidence type="ECO:0000313" key="9">
    <source>
        <dbReference type="EMBL" id="MFG6412290.1"/>
    </source>
</evidence>
<organism evidence="9 10">
    <name type="scientific">Pelomonas dachongensis</name>
    <dbReference type="NCBI Taxonomy" id="3299029"/>
    <lineage>
        <taxon>Bacteria</taxon>
        <taxon>Pseudomonadati</taxon>
        <taxon>Pseudomonadota</taxon>
        <taxon>Betaproteobacteria</taxon>
        <taxon>Burkholderiales</taxon>
        <taxon>Sphaerotilaceae</taxon>
        <taxon>Roseateles</taxon>
    </lineage>
</organism>
<protein>
    <submittedName>
        <fullName evidence="9">Type IV secretory system conjugative DNA transfer family protein</fullName>
    </submittedName>
</protein>
<keyword evidence="4 8" id="KW-0812">Transmembrane</keyword>
<dbReference type="PANTHER" id="PTHR37937">
    <property type="entry name" value="CONJUGATIVE TRANSFER: DNA TRANSPORT"/>
    <property type="match status" value="1"/>
</dbReference>
<keyword evidence="10" id="KW-1185">Reference proteome</keyword>
<evidence type="ECO:0000256" key="7">
    <source>
        <dbReference type="SAM" id="MobiDB-lite"/>
    </source>
</evidence>
<feature type="region of interest" description="Disordered" evidence="7">
    <location>
        <begin position="600"/>
        <end position="623"/>
    </location>
</feature>
<feature type="transmembrane region" description="Helical" evidence="8">
    <location>
        <begin position="12"/>
        <end position="38"/>
    </location>
</feature>
<evidence type="ECO:0000256" key="2">
    <source>
        <dbReference type="ARBA" id="ARBA00008806"/>
    </source>
</evidence>
<dbReference type="CDD" id="cd01127">
    <property type="entry name" value="TrwB_TraG_TraD_VirD4"/>
    <property type="match status" value="1"/>
</dbReference>
<dbReference type="EMBL" id="JBIGHY010000001">
    <property type="protein sequence ID" value="MFG6412290.1"/>
    <property type="molecule type" value="Genomic_DNA"/>
</dbReference>
<dbReference type="InterPro" id="IPR027417">
    <property type="entry name" value="P-loop_NTPase"/>
</dbReference>
<evidence type="ECO:0000256" key="6">
    <source>
        <dbReference type="ARBA" id="ARBA00023136"/>
    </source>
</evidence>
<evidence type="ECO:0000256" key="4">
    <source>
        <dbReference type="ARBA" id="ARBA00022692"/>
    </source>
</evidence>
<evidence type="ECO:0000256" key="3">
    <source>
        <dbReference type="ARBA" id="ARBA00022475"/>
    </source>
</evidence>